<dbReference type="InterPro" id="IPR037185">
    <property type="entry name" value="EmrE-like"/>
</dbReference>
<name>A0ABS8ZIC9_9PSEU</name>
<feature type="signal peptide" evidence="4">
    <location>
        <begin position="1"/>
        <end position="26"/>
    </location>
</feature>
<evidence type="ECO:0000313" key="7">
    <source>
        <dbReference type="Proteomes" id="UP001521150"/>
    </source>
</evidence>
<dbReference type="SUPFAM" id="SSF103481">
    <property type="entry name" value="Multidrug resistance efflux transporter EmrE"/>
    <property type="match status" value="2"/>
</dbReference>
<feature type="chain" id="PRO_5045445248" evidence="4">
    <location>
        <begin position="27"/>
        <end position="318"/>
    </location>
</feature>
<organism evidence="6 7">
    <name type="scientific">Kibdelosporangium philippinense</name>
    <dbReference type="NCBI Taxonomy" id="211113"/>
    <lineage>
        <taxon>Bacteria</taxon>
        <taxon>Bacillati</taxon>
        <taxon>Actinomycetota</taxon>
        <taxon>Actinomycetes</taxon>
        <taxon>Pseudonocardiales</taxon>
        <taxon>Pseudonocardiaceae</taxon>
        <taxon>Kibdelosporangium</taxon>
    </lineage>
</organism>
<evidence type="ECO:0000256" key="3">
    <source>
        <dbReference type="SAM" id="Phobius"/>
    </source>
</evidence>
<dbReference type="PANTHER" id="PTHR22911">
    <property type="entry name" value="ACYL-MALONYL CONDENSING ENZYME-RELATED"/>
    <property type="match status" value="1"/>
</dbReference>
<dbReference type="InterPro" id="IPR000620">
    <property type="entry name" value="EamA_dom"/>
</dbReference>
<evidence type="ECO:0000256" key="2">
    <source>
        <dbReference type="SAM" id="MobiDB-lite"/>
    </source>
</evidence>
<evidence type="ECO:0000256" key="4">
    <source>
        <dbReference type="SAM" id="SignalP"/>
    </source>
</evidence>
<comment type="similarity">
    <text evidence="1">Belongs to the EamA transporter family.</text>
</comment>
<dbReference type="Gene3D" id="1.10.3730.20">
    <property type="match status" value="1"/>
</dbReference>
<feature type="transmembrane region" description="Helical" evidence="3">
    <location>
        <begin position="218"/>
        <end position="238"/>
    </location>
</feature>
<feature type="region of interest" description="Disordered" evidence="2">
    <location>
        <begin position="299"/>
        <end position="318"/>
    </location>
</feature>
<dbReference type="Proteomes" id="UP001521150">
    <property type="component" value="Unassembled WGS sequence"/>
</dbReference>
<dbReference type="EMBL" id="JAJVCN010000003">
    <property type="protein sequence ID" value="MCE7007559.1"/>
    <property type="molecule type" value="Genomic_DNA"/>
</dbReference>
<proteinExistence type="inferred from homology"/>
<feature type="transmembrane region" description="Helical" evidence="3">
    <location>
        <begin position="276"/>
        <end position="292"/>
    </location>
</feature>
<feature type="transmembrane region" description="Helical" evidence="3">
    <location>
        <begin position="152"/>
        <end position="172"/>
    </location>
</feature>
<feature type="domain" description="EamA" evidence="5">
    <location>
        <begin position="154"/>
        <end position="292"/>
    </location>
</feature>
<feature type="transmembrane region" description="Helical" evidence="3">
    <location>
        <begin position="184"/>
        <end position="206"/>
    </location>
</feature>
<feature type="transmembrane region" description="Helical" evidence="3">
    <location>
        <begin position="97"/>
        <end position="115"/>
    </location>
</feature>
<keyword evidence="3" id="KW-0812">Transmembrane</keyword>
<feature type="domain" description="EamA" evidence="5">
    <location>
        <begin position="8"/>
        <end position="141"/>
    </location>
</feature>
<keyword evidence="4" id="KW-0732">Signal</keyword>
<keyword evidence="7" id="KW-1185">Reference proteome</keyword>
<evidence type="ECO:0000313" key="6">
    <source>
        <dbReference type="EMBL" id="MCE7007559.1"/>
    </source>
</evidence>
<dbReference type="PANTHER" id="PTHR22911:SF79">
    <property type="entry name" value="MOBA-LIKE NTP TRANSFERASE DOMAIN-CONTAINING PROTEIN"/>
    <property type="match status" value="1"/>
</dbReference>
<feature type="transmembrane region" description="Helical" evidence="3">
    <location>
        <begin position="127"/>
        <end position="146"/>
    </location>
</feature>
<sequence length="318" mass="33176">MTHNRARGTALVLAASLFSASSGPLAKQAMAAGLTPHQVVSVRISLAAILLTVGLAIFRPSLLRVRAADWRVLLGFGLFGVAGVQAMYFIAVSRLPVGIAMLLEFTAPVLVALWVRFVRGTHLPAKAWAGTALALLGLAMVAQVWEGLRLDVVGLLAGIGAALCAACYFLIGEHGLTTRHPLTMATYGMIVGAVAVAAVLTPLWTLPGETLAKATPTGPVWTVLIEIAVFSTVIAYILGMSALRHLPSNVVSVLSLAEPVIAAAAAWALLNERLTVIQIIGGLTLLAGAFLVQRASQPSVGPQLHPKTDDMEPVAPRS</sequence>
<feature type="transmembrane region" description="Helical" evidence="3">
    <location>
        <begin position="41"/>
        <end position="58"/>
    </location>
</feature>
<accession>A0ABS8ZIC9</accession>
<evidence type="ECO:0000256" key="1">
    <source>
        <dbReference type="ARBA" id="ARBA00007362"/>
    </source>
</evidence>
<dbReference type="Pfam" id="PF00892">
    <property type="entry name" value="EamA"/>
    <property type="match status" value="2"/>
</dbReference>
<keyword evidence="3" id="KW-0472">Membrane</keyword>
<reference evidence="6 7" key="1">
    <citation type="submission" date="2021-12" db="EMBL/GenBank/DDBJ databases">
        <title>Genome sequence of Kibdelosporangium philippinense ATCC 49844.</title>
        <authorList>
            <person name="Fedorov E.A."/>
            <person name="Omeragic M."/>
            <person name="Shalygina K.F."/>
            <person name="Maclea K.S."/>
        </authorList>
    </citation>
    <scope>NUCLEOTIDE SEQUENCE [LARGE SCALE GENOMIC DNA]</scope>
    <source>
        <strain evidence="6 7">ATCC 49844</strain>
    </source>
</reference>
<comment type="caution">
    <text evidence="6">The sequence shown here is derived from an EMBL/GenBank/DDBJ whole genome shotgun (WGS) entry which is preliminary data.</text>
</comment>
<evidence type="ECO:0000259" key="5">
    <source>
        <dbReference type="Pfam" id="PF00892"/>
    </source>
</evidence>
<keyword evidence="3" id="KW-1133">Transmembrane helix</keyword>
<feature type="transmembrane region" description="Helical" evidence="3">
    <location>
        <begin position="70"/>
        <end position="91"/>
    </location>
</feature>
<gene>
    <name evidence="6" type="ORF">LWC34_32765</name>
</gene>
<feature type="transmembrane region" description="Helical" evidence="3">
    <location>
        <begin position="250"/>
        <end position="270"/>
    </location>
</feature>
<protein>
    <submittedName>
        <fullName evidence="6">EamA family transporter</fullName>
    </submittedName>
</protein>
<dbReference type="RefSeq" id="WP_233729150.1">
    <property type="nucleotide sequence ID" value="NZ_JAJVCN010000003.1"/>
</dbReference>